<evidence type="ECO:0000313" key="2">
    <source>
        <dbReference type="EMBL" id="RKD95848.1"/>
    </source>
</evidence>
<sequence>MKPRLERPHVCRDRGIESIQSGLLLFGFTLLLALFMGAVVFLNGTG</sequence>
<keyword evidence="1" id="KW-1133">Transmembrane helix</keyword>
<dbReference type="Proteomes" id="UP000283805">
    <property type="component" value="Unassembled WGS sequence"/>
</dbReference>
<dbReference type="AlphaFoldDB" id="A0A419WK55"/>
<comment type="caution">
    <text evidence="2">The sequence shown here is derived from an EMBL/GenBank/DDBJ whole genome shotgun (WGS) entry which is preliminary data.</text>
</comment>
<gene>
    <name evidence="2" type="ORF">ATJ93_2711</name>
</gene>
<name>A0A419WK55_9EURY</name>
<accession>A0A419WK55</accession>
<keyword evidence="1" id="KW-0472">Membrane</keyword>
<organism evidence="2 3">
    <name type="scientific">Halopiger aswanensis</name>
    <dbReference type="NCBI Taxonomy" id="148449"/>
    <lineage>
        <taxon>Archaea</taxon>
        <taxon>Methanobacteriati</taxon>
        <taxon>Methanobacteriota</taxon>
        <taxon>Stenosarchaea group</taxon>
        <taxon>Halobacteria</taxon>
        <taxon>Halobacteriales</taxon>
        <taxon>Natrialbaceae</taxon>
        <taxon>Halopiger</taxon>
    </lineage>
</organism>
<keyword evidence="3" id="KW-1185">Reference proteome</keyword>
<evidence type="ECO:0000313" key="3">
    <source>
        <dbReference type="Proteomes" id="UP000283805"/>
    </source>
</evidence>
<feature type="transmembrane region" description="Helical" evidence="1">
    <location>
        <begin position="21"/>
        <end position="42"/>
    </location>
</feature>
<proteinExistence type="predicted"/>
<dbReference type="RefSeq" id="WP_170155570.1">
    <property type="nucleotide sequence ID" value="NZ_RAPO01000002.1"/>
</dbReference>
<evidence type="ECO:0000256" key="1">
    <source>
        <dbReference type="SAM" id="Phobius"/>
    </source>
</evidence>
<protein>
    <submittedName>
        <fullName evidence="2">Uncharacterized protein</fullName>
    </submittedName>
</protein>
<reference evidence="2 3" key="1">
    <citation type="submission" date="2018-09" db="EMBL/GenBank/DDBJ databases">
        <title>Genomic Encyclopedia of Archaeal and Bacterial Type Strains, Phase II (KMG-II): from individual species to whole genera.</title>
        <authorList>
            <person name="Goeker M."/>
        </authorList>
    </citation>
    <scope>NUCLEOTIDE SEQUENCE [LARGE SCALE GENOMIC DNA]</scope>
    <source>
        <strain evidence="2 3">DSM 13151</strain>
    </source>
</reference>
<dbReference type="EMBL" id="RAPO01000002">
    <property type="protein sequence ID" value="RKD95848.1"/>
    <property type="molecule type" value="Genomic_DNA"/>
</dbReference>
<keyword evidence="1" id="KW-0812">Transmembrane</keyword>